<evidence type="ECO:0000256" key="2">
    <source>
        <dbReference type="SAM" id="Phobius"/>
    </source>
</evidence>
<keyword evidence="2" id="KW-0812">Transmembrane</keyword>
<feature type="compositionally biased region" description="Pro residues" evidence="1">
    <location>
        <begin position="139"/>
        <end position="149"/>
    </location>
</feature>
<gene>
    <name evidence="3" type="ORF">TcWFU_007620</name>
</gene>
<feature type="compositionally biased region" description="Pro residues" evidence="1">
    <location>
        <begin position="122"/>
        <end position="132"/>
    </location>
</feature>
<evidence type="ECO:0000313" key="4">
    <source>
        <dbReference type="Proteomes" id="UP001651158"/>
    </source>
</evidence>
<dbReference type="EMBL" id="JAKROA010000003">
    <property type="protein sequence ID" value="KAL5109232.1"/>
    <property type="molecule type" value="Genomic_DNA"/>
</dbReference>
<comment type="caution">
    <text evidence="3">The sequence shown here is derived from an EMBL/GenBank/DDBJ whole genome shotgun (WGS) entry which is preliminary data.</text>
</comment>
<organism evidence="3 4">
    <name type="scientific">Taenia crassiceps</name>
    <dbReference type="NCBI Taxonomy" id="6207"/>
    <lineage>
        <taxon>Eukaryota</taxon>
        <taxon>Metazoa</taxon>
        <taxon>Spiralia</taxon>
        <taxon>Lophotrochozoa</taxon>
        <taxon>Platyhelminthes</taxon>
        <taxon>Cestoda</taxon>
        <taxon>Eucestoda</taxon>
        <taxon>Cyclophyllidea</taxon>
        <taxon>Taeniidae</taxon>
        <taxon>Taenia</taxon>
    </lineage>
</organism>
<keyword evidence="2" id="KW-1133">Transmembrane helix</keyword>
<evidence type="ECO:0000256" key="1">
    <source>
        <dbReference type="SAM" id="MobiDB-lite"/>
    </source>
</evidence>
<proteinExistence type="predicted"/>
<dbReference type="Proteomes" id="UP001651158">
    <property type="component" value="Unassembled WGS sequence"/>
</dbReference>
<name>A0ABR4QI92_9CEST</name>
<keyword evidence="2" id="KW-0472">Membrane</keyword>
<feature type="transmembrane region" description="Helical" evidence="2">
    <location>
        <begin position="74"/>
        <end position="100"/>
    </location>
</feature>
<accession>A0ABR4QI92</accession>
<feature type="transmembrane region" description="Helical" evidence="2">
    <location>
        <begin position="30"/>
        <end position="54"/>
    </location>
</feature>
<feature type="region of interest" description="Disordered" evidence="1">
    <location>
        <begin position="122"/>
        <end position="182"/>
    </location>
</feature>
<evidence type="ECO:0000313" key="3">
    <source>
        <dbReference type="EMBL" id="KAL5109232.1"/>
    </source>
</evidence>
<keyword evidence="4" id="KW-1185">Reference proteome</keyword>
<reference evidence="3 4" key="1">
    <citation type="journal article" date="2022" name="Front. Cell. Infect. Microbiol.">
        <title>The Genomes of Two Strains of Taenia crassiceps the Animal Model for the Study of Human Cysticercosis.</title>
        <authorList>
            <person name="Bobes R.J."/>
            <person name="Estrada K."/>
            <person name="Rios-Valencia D.G."/>
            <person name="Calderon-Gallegos A."/>
            <person name="de la Torre P."/>
            <person name="Carrero J.C."/>
            <person name="Sanchez-Flores A."/>
            <person name="Laclette J.P."/>
        </authorList>
    </citation>
    <scope>NUCLEOTIDE SEQUENCE [LARGE SCALE GENOMIC DNA]</scope>
    <source>
        <strain evidence="3">WFUcys</strain>
    </source>
</reference>
<protein>
    <submittedName>
        <fullName evidence="3">Uncharacterized protein</fullName>
    </submittedName>
</protein>
<sequence length="182" mass="19794">MRRHLNGTMGRGKEFLGACFRTHALLCKALSVILIVISIASSIAGIVLIVKYPSTTLDFGDEFDDWSEQNQKRAIGISLLVGGLFVLFCSAVPACCAFQLGLARRFVESRNDAEQQQIIVEQPPPQQPPPYPLQGYPPQAYPAPPPPPASYGASNVPHTMPPPIPPSYEQAFHMASAPPEKQ</sequence>